<comment type="caution">
    <text evidence="4">The sequence shown here is derived from an EMBL/GenBank/DDBJ whole genome shotgun (WGS) entry which is preliminary data.</text>
</comment>
<dbReference type="Pfam" id="PF24793">
    <property type="entry name" value="GINT1_N"/>
    <property type="match status" value="1"/>
</dbReference>
<dbReference type="OrthoDB" id="3771157at2"/>
<dbReference type="RefSeq" id="WP_039140071.1">
    <property type="nucleotide sequence ID" value="NZ_JSVC01000013.1"/>
</dbReference>
<dbReference type="PANTHER" id="PTHR43772">
    <property type="entry name" value="ENDO-1,4-BETA-XYLANASE"/>
    <property type="match status" value="1"/>
</dbReference>
<keyword evidence="5" id="KW-1185">Reference proteome</keyword>
<evidence type="ECO:0000313" key="5">
    <source>
        <dbReference type="Proteomes" id="UP000031408"/>
    </source>
</evidence>
<feature type="domain" description="Glucosamine inositolphosphorylceramide transferase 1 N-terminal" evidence="3">
    <location>
        <begin position="47"/>
        <end position="247"/>
    </location>
</feature>
<organism evidence="4 5">
    <name type="scientific">Flavihumibacter solisilvae</name>
    <dbReference type="NCBI Taxonomy" id="1349421"/>
    <lineage>
        <taxon>Bacteria</taxon>
        <taxon>Pseudomonadati</taxon>
        <taxon>Bacteroidota</taxon>
        <taxon>Chitinophagia</taxon>
        <taxon>Chitinophagales</taxon>
        <taxon>Chitinophagaceae</taxon>
        <taxon>Flavihumibacter</taxon>
    </lineage>
</organism>
<sequence length="299" mass="34568">MNLFHKLHDKLFLKQWNVGVIKGDIAEMIRSKKFNYEVKWLHLSDKKQFFADPFIVHANKDGSLLILVEDFTDGDGYGKISVIERRPDNAYDISIALDTKDHLSYPQVFEHEGRIFVIPESASAHKVDCYEFDPATKKISFVQNLADFPLVDATMLKYHGKYWLFGTLPKPEDLTSLVIYHADNLFGPYKPHSRNTVKYSISGTRPAGAFFEVDGNLYRPAQNCSEYYGKTIVINKVEKLDEHEYSESFFMEIRPEKLQDYNFCVHTLNAKNGFIIIDGLKRHFMPAYKLGSFIRKLST</sequence>
<evidence type="ECO:0000313" key="4">
    <source>
        <dbReference type="EMBL" id="KIC94315.1"/>
    </source>
</evidence>
<dbReference type="InterPro" id="IPR056442">
    <property type="entry name" value="GINT1_N"/>
</dbReference>
<keyword evidence="1" id="KW-0858">Xylan degradation</keyword>
<gene>
    <name evidence="4" type="ORF">OI18_11810</name>
</gene>
<dbReference type="AlphaFoldDB" id="A0A0C1IJE1"/>
<name>A0A0C1IJE1_9BACT</name>
<evidence type="ECO:0000256" key="2">
    <source>
        <dbReference type="ARBA" id="ARBA00023277"/>
    </source>
</evidence>
<keyword evidence="1" id="KW-0624">Polysaccharide degradation</keyword>
<dbReference type="SUPFAM" id="SSF75005">
    <property type="entry name" value="Arabinanase/levansucrase/invertase"/>
    <property type="match status" value="1"/>
</dbReference>
<evidence type="ECO:0000259" key="3">
    <source>
        <dbReference type="Pfam" id="PF24793"/>
    </source>
</evidence>
<dbReference type="PANTHER" id="PTHR43772:SF2">
    <property type="entry name" value="PUTATIVE (AFU_ORTHOLOGUE AFUA_2G04480)-RELATED"/>
    <property type="match status" value="1"/>
</dbReference>
<dbReference type="InterPro" id="IPR023296">
    <property type="entry name" value="Glyco_hydro_beta-prop_sf"/>
</dbReference>
<reference evidence="4 5" key="1">
    <citation type="submission" date="2014-11" db="EMBL/GenBank/DDBJ databases">
        <title>Genome sequence of Flavihumibacter solisilvae 3-3.</title>
        <authorList>
            <person name="Zhou G."/>
            <person name="Li M."/>
            <person name="Wang G."/>
        </authorList>
    </citation>
    <scope>NUCLEOTIDE SEQUENCE [LARGE SCALE GENOMIC DNA]</scope>
    <source>
        <strain evidence="4 5">3-3</strain>
    </source>
</reference>
<protein>
    <recommendedName>
        <fullName evidence="3">Glucosamine inositolphosphorylceramide transferase 1 N-terminal domain-containing protein</fullName>
    </recommendedName>
</protein>
<dbReference type="STRING" id="1349421.OI18_11810"/>
<keyword evidence="2" id="KW-0119">Carbohydrate metabolism</keyword>
<proteinExistence type="predicted"/>
<dbReference type="Proteomes" id="UP000031408">
    <property type="component" value="Unassembled WGS sequence"/>
</dbReference>
<dbReference type="GO" id="GO:0045493">
    <property type="term" value="P:xylan catabolic process"/>
    <property type="evidence" value="ECO:0007669"/>
    <property type="project" value="UniProtKB-KW"/>
</dbReference>
<evidence type="ECO:0000256" key="1">
    <source>
        <dbReference type="ARBA" id="ARBA00022651"/>
    </source>
</evidence>
<accession>A0A0C1IJE1</accession>
<dbReference type="EMBL" id="JSVC01000013">
    <property type="protein sequence ID" value="KIC94315.1"/>
    <property type="molecule type" value="Genomic_DNA"/>
</dbReference>
<dbReference type="InterPro" id="IPR052176">
    <property type="entry name" value="Glycosyl_Hydrlase_43_Enz"/>
</dbReference>